<evidence type="ECO:0000313" key="8">
    <source>
        <dbReference type="Proteomes" id="UP000006591"/>
    </source>
</evidence>
<dbReference type="PANTHER" id="PTHR33317:SF4">
    <property type="entry name" value="POLYNUCLEOTIDYL TRANSFERASE, RIBONUCLEASE H-LIKE SUPERFAMILY PROTEIN"/>
    <property type="match status" value="1"/>
</dbReference>
<keyword evidence="2" id="KW-0690">Ribosome biogenesis</keyword>
<reference evidence="7" key="1">
    <citation type="submission" date="2015-04" db="UniProtKB">
        <authorList>
            <consortium name="EnsemblPlants"/>
        </authorList>
    </citation>
    <scope>IDENTIFICATION</scope>
    <source>
        <strain evidence="7">SL10</strain>
    </source>
</reference>
<evidence type="ECO:0000256" key="2">
    <source>
        <dbReference type="ARBA" id="ARBA00022517"/>
    </source>
</evidence>
<proteinExistence type="inferred from homology"/>
<dbReference type="HAMAP" id="MF_00651">
    <property type="entry name" value="Nuclease_YqgF"/>
    <property type="match status" value="1"/>
</dbReference>
<evidence type="ECO:0000313" key="7">
    <source>
        <dbReference type="EnsemblPlants" id="ONIVA10G20680.1"/>
    </source>
</evidence>
<dbReference type="InterPro" id="IPR006641">
    <property type="entry name" value="YqgF/RNaseH-like_dom"/>
</dbReference>
<dbReference type="Proteomes" id="UP000006591">
    <property type="component" value="Chromosome 10"/>
</dbReference>
<dbReference type="InterPro" id="IPR037027">
    <property type="entry name" value="YqgF/RNaseH-like_dom_sf"/>
</dbReference>
<keyword evidence="1" id="KW-0963">Cytoplasm</keyword>
<dbReference type="PANTHER" id="PTHR33317">
    <property type="entry name" value="POLYNUCLEOTIDYL TRANSFERASE, RIBONUCLEASE H-LIKE SUPERFAMILY PROTEIN"/>
    <property type="match status" value="1"/>
</dbReference>
<evidence type="ECO:0000256" key="5">
    <source>
        <dbReference type="SAM" id="MobiDB-lite"/>
    </source>
</evidence>
<protein>
    <recommendedName>
        <fullName evidence="6">YqgF/RNase H-like domain-containing protein</fullName>
    </recommendedName>
</protein>
<dbReference type="FunFam" id="3.30.420.140:FF:000009">
    <property type="entry name" value="Holliday junction resolvase"/>
    <property type="match status" value="1"/>
</dbReference>
<dbReference type="AlphaFoldDB" id="A0A0E0IWB8"/>
<organism evidence="7">
    <name type="scientific">Oryza nivara</name>
    <name type="common">Indian wild rice</name>
    <name type="synonym">Oryza sativa f. spontanea</name>
    <dbReference type="NCBI Taxonomy" id="4536"/>
    <lineage>
        <taxon>Eukaryota</taxon>
        <taxon>Viridiplantae</taxon>
        <taxon>Streptophyta</taxon>
        <taxon>Embryophyta</taxon>
        <taxon>Tracheophyta</taxon>
        <taxon>Spermatophyta</taxon>
        <taxon>Magnoliopsida</taxon>
        <taxon>Liliopsida</taxon>
        <taxon>Poales</taxon>
        <taxon>Poaceae</taxon>
        <taxon>BOP clade</taxon>
        <taxon>Oryzoideae</taxon>
        <taxon>Oryzeae</taxon>
        <taxon>Oryzinae</taxon>
        <taxon>Oryza</taxon>
    </lineage>
</organism>
<dbReference type="SUPFAM" id="SSF53098">
    <property type="entry name" value="Ribonuclease H-like"/>
    <property type="match status" value="1"/>
</dbReference>
<dbReference type="GO" id="GO:0004518">
    <property type="term" value="F:nuclease activity"/>
    <property type="evidence" value="ECO:0007669"/>
    <property type="project" value="UniProtKB-KW"/>
</dbReference>
<keyword evidence="8" id="KW-1185">Reference proteome</keyword>
<accession>A0A0E0IWB8</accession>
<reference evidence="7" key="2">
    <citation type="submission" date="2018-04" db="EMBL/GenBank/DDBJ databases">
        <title>OnivRS2 (Oryza nivara Reference Sequence Version 2).</title>
        <authorList>
            <person name="Zhang J."/>
            <person name="Kudrna D."/>
            <person name="Lee S."/>
            <person name="Talag J."/>
            <person name="Rajasekar S."/>
            <person name="Welchert J."/>
            <person name="Hsing Y.-I."/>
            <person name="Wing R.A."/>
        </authorList>
    </citation>
    <scope>NUCLEOTIDE SEQUENCE [LARGE SCALE GENOMIC DNA]</scope>
</reference>
<dbReference type="Gramene" id="ONIVA10G20680.1">
    <property type="protein sequence ID" value="ONIVA10G20680.1"/>
    <property type="gene ID" value="ONIVA10G20680"/>
</dbReference>
<keyword evidence="3" id="KW-0540">Nuclease</keyword>
<evidence type="ECO:0000259" key="6">
    <source>
        <dbReference type="SMART" id="SM00732"/>
    </source>
</evidence>
<dbReference type="Pfam" id="PF03652">
    <property type="entry name" value="RuvX"/>
    <property type="match status" value="1"/>
</dbReference>
<dbReference type="CDD" id="cd16964">
    <property type="entry name" value="YqgF"/>
    <property type="match status" value="1"/>
</dbReference>
<dbReference type="EnsemblPlants" id="ONIVA10G20680.1">
    <property type="protein sequence ID" value="ONIVA10G20680.1"/>
    <property type="gene ID" value="ONIVA10G20680"/>
</dbReference>
<evidence type="ECO:0000256" key="4">
    <source>
        <dbReference type="ARBA" id="ARBA00022801"/>
    </source>
</evidence>
<dbReference type="OMA" id="ECCDRIV"/>
<name>A0A0E0IWB8_ORYNI</name>
<feature type="region of interest" description="Disordered" evidence="5">
    <location>
        <begin position="31"/>
        <end position="57"/>
    </location>
</feature>
<dbReference type="InterPro" id="IPR012337">
    <property type="entry name" value="RNaseH-like_sf"/>
</dbReference>
<evidence type="ECO:0000256" key="1">
    <source>
        <dbReference type="ARBA" id="ARBA00022490"/>
    </source>
</evidence>
<dbReference type="GO" id="GO:0000967">
    <property type="term" value="P:rRNA 5'-end processing"/>
    <property type="evidence" value="ECO:0007669"/>
    <property type="project" value="TreeGrafter"/>
</dbReference>
<dbReference type="NCBIfam" id="TIGR00250">
    <property type="entry name" value="RNAse_H_YqgF"/>
    <property type="match status" value="1"/>
</dbReference>
<dbReference type="SMART" id="SM00732">
    <property type="entry name" value="YqgFc"/>
    <property type="match status" value="1"/>
</dbReference>
<dbReference type="Gene3D" id="3.30.420.140">
    <property type="entry name" value="YqgF/RNase H-like domain"/>
    <property type="match status" value="1"/>
</dbReference>
<evidence type="ECO:0000256" key="3">
    <source>
        <dbReference type="ARBA" id="ARBA00022722"/>
    </source>
</evidence>
<dbReference type="InterPro" id="IPR005227">
    <property type="entry name" value="YqgF"/>
</dbReference>
<dbReference type="STRING" id="4536.A0A0E0IWB8"/>
<sequence>MAAAKPVEPLLLLRAGADTAAAAALRRFQLPPQPPRSVRANAIRASPPSNGAGSPDELPAALLPNAARRRDGCGFSLGVDLGEARTGVAVGRGITLPRPLTVLKLRGQKLELMLLDIAQQQEADELIVGLPVSADGSETPQSNKVRSVVGRLAVQAADRGLRVYLQDEHGTTIDALEFMISRGVKRSARDVKSDAYSAMMILERYFSSSGQGAKIVLPKQPQLQSKLLEKSRQDAQIIPPLLVPGKAQWQDWP</sequence>
<dbReference type="GO" id="GO:0016787">
    <property type="term" value="F:hydrolase activity"/>
    <property type="evidence" value="ECO:0007669"/>
    <property type="project" value="UniProtKB-KW"/>
</dbReference>
<dbReference type="eggNOG" id="KOG0228">
    <property type="taxonomic scope" value="Eukaryota"/>
</dbReference>
<keyword evidence="4" id="KW-0378">Hydrolase</keyword>
<feature type="domain" description="YqgF/RNase H-like" evidence="6">
    <location>
        <begin position="74"/>
        <end position="175"/>
    </location>
</feature>